<dbReference type="RefSeq" id="WP_118484224.1">
    <property type="nucleotide sequence ID" value="NZ_CAUELD010000004.1"/>
</dbReference>
<dbReference type="AlphaFoldDB" id="A0A412GP61"/>
<gene>
    <name evidence="2" type="ORF">DWY20_07440</name>
</gene>
<name>A0A412GP61_9BACT</name>
<comment type="caution">
    <text evidence="2">The sequence shown here is derived from an EMBL/GenBank/DDBJ whole genome shotgun (WGS) entry which is preliminary data.</text>
</comment>
<protein>
    <submittedName>
        <fullName evidence="2">ORF6N domain-containing protein</fullName>
    </submittedName>
</protein>
<organism evidence="2 3">
    <name type="scientific">Phocaeicola coprocola</name>
    <dbReference type="NCBI Taxonomy" id="310298"/>
    <lineage>
        <taxon>Bacteria</taxon>
        <taxon>Pseudomonadati</taxon>
        <taxon>Bacteroidota</taxon>
        <taxon>Bacteroidia</taxon>
        <taxon>Bacteroidales</taxon>
        <taxon>Bacteroidaceae</taxon>
        <taxon>Phocaeicola</taxon>
    </lineage>
</organism>
<sequence>MAKERENTNGIANESVINCDQLPEVTNIQPMIRIIRGKQVMLDRDLAAIYGVETKRLNEQVKRNIERFPDDFMFQLTKEEFEEWKSQFATSKSITMGARKLPYAFTENGVAMLSSVLRSQTAIEANIRIMRAFVFMRRFIAANAQLFQRLETIEYHQLEMKQHQEVTDRRIDEVFKRLDADVPPVQGIFYDGQVFDAYRFVSDLIRKAEQSVVLIDNYADDTVLTLLDKRKEGVSATIYTQRVSNQFQLDVDRHNAQYPLIEVKRFNKAHDRFLLIDNEVYHIGASIKDLGRKWFGFTLMRDITAIELINRIQF</sequence>
<evidence type="ECO:0000313" key="3">
    <source>
        <dbReference type="Proteomes" id="UP000285864"/>
    </source>
</evidence>
<dbReference type="Proteomes" id="UP000285864">
    <property type="component" value="Unassembled WGS sequence"/>
</dbReference>
<keyword evidence="3" id="KW-1185">Reference proteome</keyword>
<feature type="domain" description="KilA-N DNA-binding" evidence="1">
    <location>
        <begin position="32"/>
        <end position="116"/>
    </location>
</feature>
<dbReference type="InterPro" id="IPR018873">
    <property type="entry name" value="KilA-N_DNA-bd_domain"/>
</dbReference>
<dbReference type="SUPFAM" id="SSF56024">
    <property type="entry name" value="Phospholipase D/nuclease"/>
    <property type="match status" value="1"/>
</dbReference>
<dbReference type="Pfam" id="PF10543">
    <property type="entry name" value="ORF6N"/>
    <property type="match status" value="1"/>
</dbReference>
<reference evidence="2 3" key="1">
    <citation type="submission" date="2018-08" db="EMBL/GenBank/DDBJ databases">
        <title>A genome reference for cultivated species of the human gut microbiota.</title>
        <authorList>
            <person name="Zou Y."/>
            <person name="Xue W."/>
            <person name="Luo G."/>
        </authorList>
    </citation>
    <scope>NUCLEOTIDE SEQUENCE [LARGE SCALE GENOMIC DNA]</scope>
    <source>
        <strain evidence="2 3">AF24-2</strain>
    </source>
</reference>
<dbReference type="EMBL" id="QRUU01000026">
    <property type="protein sequence ID" value="RGR96617.1"/>
    <property type="molecule type" value="Genomic_DNA"/>
</dbReference>
<proteinExistence type="predicted"/>
<evidence type="ECO:0000259" key="1">
    <source>
        <dbReference type="Pfam" id="PF10543"/>
    </source>
</evidence>
<accession>A0A412GP61</accession>
<evidence type="ECO:0000313" key="2">
    <source>
        <dbReference type="EMBL" id="RGR96617.1"/>
    </source>
</evidence>